<proteinExistence type="predicted"/>
<sequence length="398" mass="42559">MEGDDADASIFVAMNEHARIGPNQEEANGEDERHKDMIPCRRALGKPVGPCLGDRRNLEGTWLTRFKVPGLAAEDPELAVAQGITCPDFVWGESTDVTAHASCAEIFVKDSGPHLTAAVVAPIDALMALQFERFFILLGQAKEGSVKTAGLVMKEYSNVQETVMGPGADGACKVAVYEARTYTGTSAGHLWVWQSSRLAFEAHTIWVLWRSTKDAFGGILTARPAEISVRAETSNGVGGGNSGLRNGNNGCVGHILELMGRKGNHVEAAIVDGSLEDAHAHEGGDGEGVLIKKDVKNMTVTDLAKERLGQQYIVEGRSCGAVSNLYRADLESSHRGTTTEDNLTWARQLTAIADKLARPAHVKGGPGIHNLGVRFEKRQGGESKADVKDALLIASRAV</sequence>
<dbReference type="Proteomes" id="UP000269721">
    <property type="component" value="Unassembled WGS sequence"/>
</dbReference>
<name>A0A4P9WSP7_9FUNG</name>
<accession>A0A4P9WSP7</accession>
<evidence type="ECO:0000313" key="1">
    <source>
        <dbReference type="EMBL" id="RKO94330.1"/>
    </source>
</evidence>
<gene>
    <name evidence="1" type="ORF">BDK51DRAFT_31720</name>
</gene>
<organism evidence="1 2">
    <name type="scientific">Blyttiomyces helicus</name>
    <dbReference type="NCBI Taxonomy" id="388810"/>
    <lineage>
        <taxon>Eukaryota</taxon>
        <taxon>Fungi</taxon>
        <taxon>Fungi incertae sedis</taxon>
        <taxon>Chytridiomycota</taxon>
        <taxon>Chytridiomycota incertae sedis</taxon>
        <taxon>Chytridiomycetes</taxon>
        <taxon>Chytridiomycetes incertae sedis</taxon>
        <taxon>Blyttiomyces</taxon>
    </lineage>
</organism>
<protein>
    <submittedName>
        <fullName evidence="1">Uncharacterized protein</fullName>
    </submittedName>
</protein>
<reference evidence="2" key="1">
    <citation type="journal article" date="2018" name="Nat. Microbiol.">
        <title>Leveraging single-cell genomics to expand the fungal tree of life.</title>
        <authorList>
            <person name="Ahrendt S.R."/>
            <person name="Quandt C.A."/>
            <person name="Ciobanu D."/>
            <person name="Clum A."/>
            <person name="Salamov A."/>
            <person name="Andreopoulos B."/>
            <person name="Cheng J.F."/>
            <person name="Woyke T."/>
            <person name="Pelin A."/>
            <person name="Henrissat B."/>
            <person name="Reynolds N.K."/>
            <person name="Benny G.L."/>
            <person name="Smith M.E."/>
            <person name="James T.Y."/>
            <person name="Grigoriev I.V."/>
        </authorList>
    </citation>
    <scope>NUCLEOTIDE SEQUENCE [LARGE SCALE GENOMIC DNA]</scope>
</reference>
<keyword evidence="2" id="KW-1185">Reference proteome</keyword>
<dbReference type="AlphaFoldDB" id="A0A4P9WSP7"/>
<evidence type="ECO:0000313" key="2">
    <source>
        <dbReference type="Proteomes" id="UP000269721"/>
    </source>
</evidence>
<dbReference type="EMBL" id="KZ993930">
    <property type="protein sequence ID" value="RKO94330.1"/>
    <property type="molecule type" value="Genomic_DNA"/>
</dbReference>